<evidence type="ECO:0000313" key="2">
    <source>
        <dbReference type="EMBL" id="EMD23206.1"/>
    </source>
</evidence>
<comment type="caution">
    <text evidence="2">The sequence shown here is derived from an EMBL/GenBank/DDBJ whole genome shotgun (WGS) entry which is preliminary data.</text>
</comment>
<dbReference type="AlphaFoldDB" id="M2Q941"/>
<name>M2Q941_9PSEU</name>
<dbReference type="Proteomes" id="UP000014137">
    <property type="component" value="Unassembled WGS sequence"/>
</dbReference>
<sequence length="50" mass="5124">MTSLSALGVGRAPDLDAFDDPGFITGRSTGTTGQISGQESCYASRSGRDL</sequence>
<gene>
    <name evidence="2" type="ORF">C791_7446</name>
</gene>
<dbReference type="PATRIC" id="fig|1238180.3.peg.7048"/>
<feature type="region of interest" description="Disordered" evidence="1">
    <location>
        <begin position="1"/>
        <end position="50"/>
    </location>
</feature>
<accession>M2Q941</accession>
<reference evidence="2 3" key="1">
    <citation type="submission" date="2012-10" db="EMBL/GenBank/DDBJ databases">
        <title>Genome assembly of Amycolatopsis azurea DSM 43854.</title>
        <authorList>
            <person name="Khatri I."/>
            <person name="Kaur I."/>
            <person name="Subramanian S."/>
            <person name="Mayilraj S."/>
        </authorList>
    </citation>
    <scope>NUCLEOTIDE SEQUENCE [LARGE SCALE GENOMIC DNA]</scope>
    <source>
        <strain evidence="2 3">DSM 43854</strain>
    </source>
</reference>
<proteinExistence type="predicted"/>
<evidence type="ECO:0000313" key="3">
    <source>
        <dbReference type="Proteomes" id="UP000014137"/>
    </source>
</evidence>
<organism evidence="2 3">
    <name type="scientific">Amycolatopsis azurea DSM 43854</name>
    <dbReference type="NCBI Taxonomy" id="1238180"/>
    <lineage>
        <taxon>Bacteria</taxon>
        <taxon>Bacillati</taxon>
        <taxon>Actinomycetota</taxon>
        <taxon>Actinomycetes</taxon>
        <taxon>Pseudonocardiales</taxon>
        <taxon>Pseudonocardiaceae</taxon>
        <taxon>Amycolatopsis</taxon>
    </lineage>
</organism>
<protein>
    <submittedName>
        <fullName evidence="2">Uncharacterized protein</fullName>
    </submittedName>
</protein>
<feature type="compositionally biased region" description="Polar residues" evidence="1">
    <location>
        <begin position="26"/>
        <end position="43"/>
    </location>
</feature>
<evidence type="ECO:0000256" key="1">
    <source>
        <dbReference type="SAM" id="MobiDB-lite"/>
    </source>
</evidence>
<dbReference type="EMBL" id="ANMG01000078">
    <property type="protein sequence ID" value="EMD23206.1"/>
    <property type="molecule type" value="Genomic_DNA"/>
</dbReference>